<organism evidence="7 8">
    <name type="scientific">Thermacetogenium phaeum</name>
    <dbReference type="NCBI Taxonomy" id="85874"/>
    <lineage>
        <taxon>Bacteria</taxon>
        <taxon>Bacillati</taxon>
        <taxon>Bacillota</taxon>
        <taxon>Clostridia</taxon>
        <taxon>Thermoanaerobacterales</taxon>
        <taxon>Thermoanaerobacteraceae</taxon>
        <taxon>Thermacetogenium</taxon>
    </lineage>
</organism>
<evidence type="ECO:0000256" key="4">
    <source>
        <dbReference type="ARBA" id="ARBA00047380"/>
    </source>
</evidence>
<dbReference type="InterPro" id="IPR003837">
    <property type="entry name" value="GatC"/>
</dbReference>
<comment type="catalytic activity">
    <reaction evidence="4 6">
        <text>L-aspartyl-tRNA(Asn) + L-glutamine + ATP + H2O = L-asparaginyl-tRNA(Asn) + L-glutamate + ADP + phosphate + 2 H(+)</text>
        <dbReference type="Rhea" id="RHEA:14513"/>
        <dbReference type="Rhea" id="RHEA-COMP:9674"/>
        <dbReference type="Rhea" id="RHEA-COMP:9677"/>
        <dbReference type="ChEBI" id="CHEBI:15377"/>
        <dbReference type="ChEBI" id="CHEBI:15378"/>
        <dbReference type="ChEBI" id="CHEBI:29985"/>
        <dbReference type="ChEBI" id="CHEBI:30616"/>
        <dbReference type="ChEBI" id="CHEBI:43474"/>
        <dbReference type="ChEBI" id="CHEBI:58359"/>
        <dbReference type="ChEBI" id="CHEBI:78515"/>
        <dbReference type="ChEBI" id="CHEBI:78516"/>
        <dbReference type="ChEBI" id="CHEBI:456216"/>
    </reaction>
</comment>
<comment type="catalytic activity">
    <reaction evidence="5 6">
        <text>L-glutamyl-tRNA(Gln) + L-glutamine + ATP + H2O = L-glutaminyl-tRNA(Gln) + L-glutamate + ADP + phosphate + H(+)</text>
        <dbReference type="Rhea" id="RHEA:17521"/>
        <dbReference type="Rhea" id="RHEA-COMP:9681"/>
        <dbReference type="Rhea" id="RHEA-COMP:9684"/>
        <dbReference type="ChEBI" id="CHEBI:15377"/>
        <dbReference type="ChEBI" id="CHEBI:15378"/>
        <dbReference type="ChEBI" id="CHEBI:29985"/>
        <dbReference type="ChEBI" id="CHEBI:30616"/>
        <dbReference type="ChEBI" id="CHEBI:43474"/>
        <dbReference type="ChEBI" id="CHEBI:58359"/>
        <dbReference type="ChEBI" id="CHEBI:78520"/>
        <dbReference type="ChEBI" id="CHEBI:78521"/>
        <dbReference type="ChEBI" id="CHEBI:456216"/>
    </reaction>
</comment>
<keyword evidence="6" id="KW-0067">ATP-binding</keyword>
<dbReference type="SUPFAM" id="SSF141000">
    <property type="entry name" value="Glu-tRNAGln amidotransferase C subunit"/>
    <property type="match status" value="1"/>
</dbReference>
<dbReference type="Gene3D" id="1.10.20.60">
    <property type="entry name" value="Glu-tRNAGln amidotransferase C subunit, N-terminal domain"/>
    <property type="match status" value="1"/>
</dbReference>
<comment type="caution">
    <text evidence="7">The sequence shown here is derived from an EMBL/GenBank/DDBJ whole genome shotgun (WGS) entry which is preliminary data.</text>
</comment>
<comment type="subunit">
    <text evidence="2 6">Heterotrimer of A, B and C subunits.</text>
</comment>
<keyword evidence="6" id="KW-0436">Ligase</keyword>
<dbReference type="HAMAP" id="MF_00122">
    <property type="entry name" value="GatC"/>
    <property type="match status" value="1"/>
</dbReference>
<dbReference type="PANTHER" id="PTHR15004">
    <property type="entry name" value="GLUTAMYL-TRNA(GLN) AMIDOTRANSFERASE SUBUNIT C, MITOCHONDRIAL"/>
    <property type="match status" value="1"/>
</dbReference>
<evidence type="ECO:0000256" key="5">
    <source>
        <dbReference type="ARBA" id="ARBA00047913"/>
    </source>
</evidence>
<dbReference type="NCBIfam" id="TIGR00135">
    <property type="entry name" value="gatC"/>
    <property type="match status" value="1"/>
</dbReference>
<reference evidence="8" key="1">
    <citation type="journal article" date="2015" name="MBio">
        <title>Genome-Resolved Metagenomic Analysis Reveals Roles for Candidate Phyla and Other Microbial Community Members in Biogeochemical Transformations in Oil Reservoirs.</title>
        <authorList>
            <person name="Hu P."/>
            <person name="Tom L."/>
            <person name="Singh A."/>
            <person name="Thomas B.C."/>
            <person name="Baker B.J."/>
            <person name="Piceno Y.M."/>
            <person name="Andersen G.L."/>
            <person name="Banfield J.F."/>
        </authorList>
    </citation>
    <scope>NUCLEOTIDE SEQUENCE [LARGE SCALE GENOMIC DNA]</scope>
</reference>
<name>A0A117LB79_9THEO</name>
<evidence type="ECO:0000256" key="6">
    <source>
        <dbReference type="HAMAP-Rule" id="MF_00122"/>
    </source>
</evidence>
<dbReference type="EMBL" id="LGFO01000079">
    <property type="protein sequence ID" value="KUK36533.1"/>
    <property type="molecule type" value="Genomic_DNA"/>
</dbReference>
<dbReference type="GO" id="GO:0006450">
    <property type="term" value="P:regulation of translational fidelity"/>
    <property type="evidence" value="ECO:0007669"/>
    <property type="project" value="InterPro"/>
</dbReference>
<dbReference type="AlphaFoldDB" id="A0A117LB79"/>
<keyword evidence="6" id="KW-0547">Nucleotide-binding</keyword>
<dbReference type="GO" id="GO:0005524">
    <property type="term" value="F:ATP binding"/>
    <property type="evidence" value="ECO:0007669"/>
    <property type="project" value="UniProtKB-KW"/>
</dbReference>
<dbReference type="GO" id="GO:0070681">
    <property type="term" value="P:glutaminyl-tRNAGln biosynthesis via transamidation"/>
    <property type="evidence" value="ECO:0007669"/>
    <property type="project" value="TreeGrafter"/>
</dbReference>
<dbReference type="PATRIC" id="fig|85874.4.peg.104"/>
<evidence type="ECO:0000313" key="8">
    <source>
        <dbReference type="Proteomes" id="UP000053326"/>
    </source>
</evidence>
<dbReference type="GO" id="GO:0050567">
    <property type="term" value="F:glutaminyl-tRNA synthase (glutamine-hydrolyzing) activity"/>
    <property type="evidence" value="ECO:0007669"/>
    <property type="project" value="UniProtKB-UniRule"/>
</dbReference>
<dbReference type="EC" id="6.3.5.-" evidence="6"/>
<evidence type="ECO:0000256" key="1">
    <source>
        <dbReference type="ARBA" id="ARBA00010757"/>
    </source>
</evidence>
<evidence type="ECO:0000256" key="2">
    <source>
        <dbReference type="ARBA" id="ARBA00011123"/>
    </source>
</evidence>
<sequence>MKLSRKEVEHVAMLARLSLRDDEIEEVGAQLSSILEFVEKINRIDTEGVEPTYHVLPLKNVWRQDEQRPPLVQEDTFSNAPQREGSYFRVPRIL</sequence>
<dbReference type="InterPro" id="IPR036113">
    <property type="entry name" value="Asp/Glu-ADT_sf_sub_c"/>
</dbReference>
<evidence type="ECO:0000313" key="7">
    <source>
        <dbReference type="EMBL" id="KUK36533.1"/>
    </source>
</evidence>
<keyword evidence="7" id="KW-0808">Transferase</keyword>
<gene>
    <name evidence="6" type="primary">gatC</name>
    <name evidence="7" type="ORF">XD66_0755</name>
</gene>
<dbReference type="Pfam" id="PF02686">
    <property type="entry name" value="GatC"/>
    <property type="match status" value="1"/>
</dbReference>
<dbReference type="GO" id="GO:0006412">
    <property type="term" value="P:translation"/>
    <property type="evidence" value="ECO:0007669"/>
    <property type="project" value="UniProtKB-UniRule"/>
</dbReference>
<accession>A0A117LB79</accession>
<dbReference type="PANTHER" id="PTHR15004:SF0">
    <property type="entry name" value="GLUTAMYL-TRNA(GLN) AMIDOTRANSFERASE SUBUNIT C, MITOCHONDRIAL"/>
    <property type="match status" value="1"/>
</dbReference>
<comment type="function">
    <text evidence="3 6">Allows the formation of correctly charged Asn-tRNA(Asn) or Gln-tRNA(Gln) through the transamidation of misacylated Asp-tRNA(Asn) or Glu-tRNA(Gln) in organisms which lack either or both of asparaginyl-tRNA or glutaminyl-tRNA synthetases. The reaction takes place in the presence of glutamine and ATP through an activated phospho-Asp-tRNA(Asn) or phospho-Glu-tRNA(Gln).</text>
</comment>
<keyword evidence="6" id="KW-0648">Protein biosynthesis</keyword>
<dbReference type="Proteomes" id="UP000053326">
    <property type="component" value="Unassembled WGS sequence"/>
</dbReference>
<proteinExistence type="inferred from homology"/>
<comment type="similarity">
    <text evidence="1 6">Belongs to the GatC family.</text>
</comment>
<protein>
    <recommendedName>
        <fullName evidence="6">Aspartyl/glutamyl-tRNA(Asn/Gln) amidotransferase subunit C</fullName>
        <shortName evidence="6">Asp/Glu-ADT subunit C</shortName>
        <ecNumber evidence="6">6.3.5.-</ecNumber>
    </recommendedName>
</protein>
<dbReference type="GO" id="GO:0016740">
    <property type="term" value="F:transferase activity"/>
    <property type="evidence" value="ECO:0007669"/>
    <property type="project" value="UniProtKB-KW"/>
</dbReference>
<dbReference type="GO" id="GO:0050566">
    <property type="term" value="F:asparaginyl-tRNA synthase (glutamine-hydrolyzing) activity"/>
    <property type="evidence" value="ECO:0007669"/>
    <property type="project" value="RHEA"/>
</dbReference>
<evidence type="ECO:0000256" key="3">
    <source>
        <dbReference type="ARBA" id="ARBA00024799"/>
    </source>
</evidence>